<proteinExistence type="predicted"/>
<reference evidence="1 2" key="1">
    <citation type="submission" date="2021-09" db="EMBL/GenBank/DDBJ databases">
        <title>Aeromonas schubertii isolated from Asian sea bass.</title>
        <authorList>
            <person name="Pinpimai K."/>
        </authorList>
    </citation>
    <scope>NUCLEOTIDE SEQUENCE [LARGE SCALE GENOMIC DNA]</scope>
    <source>
        <strain evidence="1 2">CHULA2021a</strain>
    </source>
</reference>
<gene>
    <name evidence="1" type="ORF">LA374_01655</name>
</gene>
<accession>A0ABS7V7K4</accession>
<sequence>MAVSILAMWQFREETSPCPPLYKLDETALEKVPMERNETSTVGRLEFLVWSPTANIQAPYAVNLLHIIGIELADLVGTSPGEQTQQRNPPAVGLLLLSPPDKLATFFRCVSTS</sequence>
<comment type="caution">
    <text evidence="1">The sequence shown here is derived from an EMBL/GenBank/DDBJ whole genome shotgun (WGS) entry which is preliminary data.</text>
</comment>
<name>A0ABS7V7K4_9GAMM</name>
<evidence type="ECO:0000313" key="1">
    <source>
        <dbReference type="EMBL" id="MBZ6064926.1"/>
    </source>
</evidence>
<organism evidence="1 2">
    <name type="scientific">Aeromonas schubertii</name>
    <dbReference type="NCBI Taxonomy" id="652"/>
    <lineage>
        <taxon>Bacteria</taxon>
        <taxon>Pseudomonadati</taxon>
        <taxon>Pseudomonadota</taxon>
        <taxon>Gammaproteobacteria</taxon>
        <taxon>Aeromonadales</taxon>
        <taxon>Aeromonadaceae</taxon>
        <taxon>Aeromonas</taxon>
    </lineage>
</organism>
<keyword evidence="2" id="KW-1185">Reference proteome</keyword>
<dbReference type="RefSeq" id="WP_224161960.1">
    <property type="nucleotide sequence ID" value="NZ_JAIRBT010000002.1"/>
</dbReference>
<protein>
    <submittedName>
        <fullName evidence="1">Uncharacterized protein</fullName>
    </submittedName>
</protein>
<evidence type="ECO:0000313" key="2">
    <source>
        <dbReference type="Proteomes" id="UP000774958"/>
    </source>
</evidence>
<dbReference type="EMBL" id="JAIRBT010000002">
    <property type="protein sequence ID" value="MBZ6064926.1"/>
    <property type="molecule type" value="Genomic_DNA"/>
</dbReference>
<dbReference type="Proteomes" id="UP000774958">
    <property type="component" value="Unassembled WGS sequence"/>
</dbReference>